<dbReference type="Gene3D" id="3.40.50.300">
    <property type="entry name" value="P-loop containing nucleotide triphosphate hydrolases"/>
    <property type="match status" value="1"/>
</dbReference>
<dbReference type="InterPro" id="IPR027417">
    <property type="entry name" value="P-loop_NTPase"/>
</dbReference>
<gene>
    <name evidence="3" type="ORF">EA58_21185</name>
</gene>
<dbReference type="OrthoDB" id="9806903at2"/>
<dbReference type="GO" id="GO:0009307">
    <property type="term" value="P:DNA restriction-modification system"/>
    <property type="evidence" value="ECO:0007669"/>
    <property type="project" value="InterPro"/>
</dbReference>
<comment type="caution">
    <text evidence="3">The sequence shown here is derived from an EMBL/GenBank/DDBJ whole genome shotgun (WGS) entry which is preliminary data.</text>
</comment>
<dbReference type="InterPro" id="IPR007560">
    <property type="entry name" value="Restrct_endonuc_IV_Mrr"/>
</dbReference>
<dbReference type="SUPFAM" id="SSF52540">
    <property type="entry name" value="P-loop containing nucleoside triphosphate hydrolases"/>
    <property type="match status" value="1"/>
</dbReference>
<feature type="domain" description="Novel STAND NTPase 3" evidence="2">
    <location>
        <begin position="174"/>
        <end position="331"/>
    </location>
</feature>
<accession>A0A066RQS2</accession>
<reference evidence="3 4" key="1">
    <citation type="submission" date="2014-04" db="EMBL/GenBank/DDBJ databases">
        <title>Draft genome sequence of Photobacterium halotolerans S2753: a solonamide, ngercheumicin and holomycin producer.</title>
        <authorList>
            <person name="Machado H.R."/>
            <person name="Gram L."/>
        </authorList>
    </citation>
    <scope>NUCLEOTIDE SEQUENCE [LARGE SCALE GENOMIC DNA]</scope>
    <source>
        <strain evidence="3 4">S2753</strain>
    </source>
</reference>
<dbReference type="GO" id="GO:0003677">
    <property type="term" value="F:DNA binding"/>
    <property type="evidence" value="ECO:0007669"/>
    <property type="project" value="InterPro"/>
</dbReference>
<dbReference type="EMBL" id="JMIB01000045">
    <property type="protein sequence ID" value="KDM89723.1"/>
    <property type="molecule type" value="Genomic_DNA"/>
</dbReference>
<feature type="domain" description="Restriction endonuclease type IV Mrr" evidence="1">
    <location>
        <begin position="5"/>
        <end position="101"/>
    </location>
</feature>
<proteinExistence type="predicted"/>
<dbReference type="Proteomes" id="UP000027192">
    <property type="component" value="Unassembled WGS sequence"/>
</dbReference>
<dbReference type="GO" id="GO:0004519">
    <property type="term" value="F:endonuclease activity"/>
    <property type="evidence" value="ECO:0007669"/>
    <property type="project" value="InterPro"/>
</dbReference>
<protein>
    <submittedName>
        <fullName evidence="3">Uncharacterized protein</fullName>
    </submittedName>
</protein>
<name>A0A066RQS2_9GAMM</name>
<sequence>MSYYLDRLNSEEFEDLAADIVSKLFNCHVEVFKSGKDKGVDGKFHCFNIEQGIIQAKHWIKSPFRNLISEIEKKEVHKARKLNADRYIFVTSQELSNENKKKILTAFSGCIKETSDIIGGTEIIKFIKSNPEIERKHYKLWLCSFNTISIIQNNDIYGDSDFTLQEIYDESIKYVETKSHQDALSILENKNTLIINGEPGIGKTTLAKNICFNYVLDGYELCDVGTDIRNAKKIYNEEQKQIFYFDDFLGQNYLDLENEREDTEIIKFIKRIKNKTNKKFVLTSRSIILNKKKLHSEKFQHASKIIQNYELSINKLSKIDKSRMLFNHLYHSDLDKNKVTSLVERKLYHTIINHNNYNPRIIEFITDNSRFEVHKNSEEDYLDYILRSLTNPEDIWHNSFISQPHSLKILTCIVAFSHSRLEENQLKDSFNKIKTLDEKLKLESSFNTYEDSIKYLLGSFLNRVVSNKHFYESVNITVFNPSLSDYIINKHINNNELLSNIFSCYPNKTYIKRLSNLLENKLDQVHAKQKYISVLDGILRNIIEKDFHVSDSYFNFLLSELITNSGYNAKNLELALNIIKRRDFSTYYPTDVKYFFKIILNCSENLIPKEDEITFLLNCSKTSITMDDLSYTSKLIVHFDKEDNNEILRELSFSIEESIYDEFESFVEDSCMLDNMFPDDSEYSAKLELEDLFEEFTSNIAIDLKELGVDRYTVINSYDIDYKLKSNLDYADELTNGMNEEVSDDIDETEIDDIFNKLIG</sequence>
<organism evidence="3 4">
    <name type="scientific">Photobacterium galatheae</name>
    <dbReference type="NCBI Taxonomy" id="1654360"/>
    <lineage>
        <taxon>Bacteria</taxon>
        <taxon>Pseudomonadati</taxon>
        <taxon>Pseudomonadota</taxon>
        <taxon>Gammaproteobacteria</taxon>
        <taxon>Vibrionales</taxon>
        <taxon>Vibrionaceae</taxon>
        <taxon>Photobacterium</taxon>
    </lineage>
</organism>
<evidence type="ECO:0000313" key="4">
    <source>
        <dbReference type="Proteomes" id="UP000027192"/>
    </source>
</evidence>
<evidence type="ECO:0000313" key="3">
    <source>
        <dbReference type="EMBL" id="KDM89723.1"/>
    </source>
</evidence>
<dbReference type="Pfam" id="PF04471">
    <property type="entry name" value="Mrr_cat"/>
    <property type="match status" value="1"/>
</dbReference>
<evidence type="ECO:0000259" key="2">
    <source>
        <dbReference type="Pfam" id="PF20720"/>
    </source>
</evidence>
<keyword evidence="4" id="KW-1185">Reference proteome</keyword>
<dbReference type="STRING" id="1654360.EA58_21185"/>
<dbReference type="Pfam" id="PF20720">
    <property type="entry name" value="nSTAND3"/>
    <property type="match status" value="1"/>
</dbReference>
<dbReference type="InterPro" id="IPR049050">
    <property type="entry name" value="nSTAND3"/>
</dbReference>
<evidence type="ECO:0000259" key="1">
    <source>
        <dbReference type="Pfam" id="PF04471"/>
    </source>
</evidence>
<dbReference type="RefSeq" id="WP_036757283.1">
    <property type="nucleotide sequence ID" value="NZ_JAGSGC010000024.1"/>
</dbReference>
<dbReference type="AlphaFoldDB" id="A0A066RQS2"/>